<evidence type="ECO:0000313" key="4">
    <source>
        <dbReference type="EMBL" id="CAF4787511.1"/>
    </source>
</evidence>
<evidence type="ECO:0000256" key="1">
    <source>
        <dbReference type="SAM" id="MobiDB-lite"/>
    </source>
</evidence>
<dbReference type="Proteomes" id="UP000681720">
    <property type="component" value="Unassembled WGS sequence"/>
</dbReference>
<feature type="region of interest" description="Disordered" evidence="1">
    <location>
        <begin position="34"/>
        <end position="62"/>
    </location>
</feature>
<name>A0A8S3B4P9_9BILA</name>
<organism evidence="3 6">
    <name type="scientific">Rotaria magnacalcarata</name>
    <dbReference type="NCBI Taxonomy" id="392030"/>
    <lineage>
        <taxon>Eukaryota</taxon>
        <taxon>Metazoa</taxon>
        <taxon>Spiralia</taxon>
        <taxon>Gnathifera</taxon>
        <taxon>Rotifera</taxon>
        <taxon>Eurotatoria</taxon>
        <taxon>Bdelloidea</taxon>
        <taxon>Philodinida</taxon>
        <taxon>Philodinidae</taxon>
        <taxon>Rotaria</taxon>
    </lineage>
</organism>
<evidence type="ECO:0000313" key="5">
    <source>
        <dbReference type="EMBL" id="CAF4940558.1"/>
    </source>
</evidence>
<evidence type="ECO:0000313" key="3">
    <source>
        <dbReference type="EMBL" id="CAF4784291.1"/>
    </source>
</evidence>
<dbReference type="EMBL" id="CAJOBJ010187231">
    <property type="protein sequence ID" value="CAF4940558.1"/>
    <property type="molecule type" value="Genomic_DNA"/>
</dbReference>
<feature type="compositionally biased region" description="Polar residues" evidence="1">
    <location>
        <begin position="36"/>
        <end position="62"/>
    </location>
</feature>
<gene>
    <name evidence="2" type="ORF">BYL167_LOCUS46246</name>
    <name evidence="3" type="ORF">BYL167_LOCUS47446</name>
    <name evidence="4" type="ORF">GIL414_LOCUS46602</name>
    <name evidence="5" type="ORF">GIL414_LOCUS53795</name>
</gene>
<feature type="non-terminal residue" evidence="3">
    <location>
        <position position="62"/>
    </location>
</feature>
<dbReference type="EMBL" id="CAJOBH010136471">
    <property type="protein sequence ID" value="CAF4784291.1"/>
    <property type="molecule type" value="Genomic_DNA"/>
</dbReference>
<dbReference type="EMBL" id="CAJOBJ010146764">
    <property type="protein sequence ID" value="CAF4787511.1"/>
    <property type="molecule type" value="Genomic_DNA"/>
</dbReference>
<proteinExistence type="predicted"/>
<evidence type="ECO:0000313" key="2">
    <source>
        <dbReference type="EMBL" id="CAF4754672.1"/>
    </source>
</evidence>
<feature type="non-terminal residue" evidence="3">
    <location>
        <position position="1"/>
    </location>
</feature>
<dbReference type="Proteomes" id="UP000681967">
    <property type="component" value="Unassembled WGS sequence"/>
</dbReference>
<evidence type="ECO:0000313" key="6">
    <source>
        <dbReference type="Proteomes" id="UP000681967"/>
    </source>
</evidence>
<accession>A0A8S3B4P9</accession>
<sequence length="62" mass="6455">LLLSVIEAYCATNTSSGTAIAGLNSLISKTRHSIPVTGTTNNGNLEHPSPSISGQQNFFADH</sequence>
<protein>
    <submittedName>
        <fullName evidence="3">Uncharacterized protein</fullName>
    </submittedName>
</protein>
<reference evidence="3" key="1">
    <citation type="submission" date="2021-02" db="EMBL/GenBank/DDBJ databases">
        <authorList>
            <person name="Nowell W R."/>
        </authorList>
    </citation>
    <scope>NUCLEOTIDE SEQUENCE</scope>
</reference>
<dbReference type="AlphaFoldDB" id="A0A8S3B4P9"/>
<comment type="caution">
    <text evidence="3">The sequence shown here is derived from an EMBL/GenBank/DDBJ whole genome shotgun (WGS) entry which is preliminary data.</text>
</comment>
<dbReference type="EMBL" id="CAJOBH010130465">
    <property type="protein sequence ID" value="CAF4754672.1"/>
    <property type="molecule type" value="Genomic_DNA"/>
</dbReference>